<organism evidence="1 2">
    <name type="scientific">Thalassomonas haliotis</name>
    <dbReference type="NCBI Taxonomy" id="485448"/>
    <lineage>
        <taxon>Bacteria</taxon>
        <taxon>Pseudomonadati</taxon>
        <taxon>Pseudomonadota</taxon>
        <taxon>Gammaproteobacteria</taxon>
        <taxon>Alteromonadales</taxon>
        <taxon>Colwelliaceae</taxon>
        <taxon>Thalassomonas</taxon>
    </lineage>
</organism>
<evidence type="ECO:0000313" key="1">
    <source>
        <dbReference type="EMBL" id="WDE12887.1"/>
    </source>
</evidence>
<protein>
    <submittedName>
        <fullName evidence="1">Uncharacterized protein</fullName>
    </submittedName>
</protein>
<reference evidence="1 2" key="1">
    <citation type="journal article" date="2022" name="Mar. Drugs">
        <title>Bioassay-Guided Fractionation Leads to the Detection of Cholic Acid Generated by the Rare Thalassomonas sp.</title>
        <authorList>
            <person name="Pheiffer F."/>
            <person name="Schneider Y.K."/>
            <person name="Hansen E.H."/>
            <person name="Andersen J.H."/>
            <person name="Isaksson J."/>
            <person name="Busche T."/>
            <person name="R C."/>
            <person name="Kalinowski J."/>
            <person name="Zyl L.V."/>
            <person name="Trindade M."/>
        </authorList>
    </citation>
    <scope>NUCLEOTIDE SEQUENCE [LARGE SCALE GENOMIC DNA]</scope>
    <source>
        <strain evidence="1 2">A5K-61T</strain>
    </source>
</reference>
<proteinExistence type="predicted"/>
<dbReference type="Proteomes" id="UP001215231">
    <property type="component" value="Chromosome"/>
</dbReference>
<accession>A0ABY7VGR1</accession>
<evidence type="ECO:0000313" key="2">
    <source>
        <dbReference type="Proteomes" id="UP001215231"/>
    </source>
</evidence>
<name>A0ABY7VGR1_9GAMM</name>
<sequence>MIIPDHGFIALAEQGTAKIGSEGKFIIILPQLKSRKKQDNELDAKLWQDVI</sequence>
<gene>
    <name evidence="1" type="ORF">H3N35_05330</name>
</gene>
<keyword evidence="2" id="KW-1185">Reference proteome</keyword>
<dbReference type="EMBL" id="CP059693">
    <property type="protein sequence ID" value="WDE12887.1"/>
    <property type="molecule type" value="Genomic_DNA"/>
</dbReference>
<dbReference type="RefSeq" id="WP_274053212.1">
    <property type="nucleotide sequence ID" value="NZ_CP059693.1"/>
</dbReference>